<accession>A0A5B9EG69</accession>
<evidence type="ECO:0000313" key="5">
    <source>
        <dbReference type="Proteomes" id="UP000321820"/>
    </source>
</evidence>
<dbReference type="KEGG" id="talb:FTW19_18455"/>
<keyword evidence="1 2" id="KW-0378">Hydrolase</keyword>
<dbReference type="Proteomes" id="UP000321820">
    <property type="component" value="Chromosome"/>
</dbReference>
<dbReference type="HAMAP" id="MF_00457">
    <property type="entry name" value="UPF0173"/>
    <property type="match status" value="1"/>
</dbReference>
<dbReference type="InterPro" id="IPR036866">
    <property type="entry name" value="RibonucZ/Hydroxyglut_hydro"/>
</dbReference>
<dbReference type="Pfam" id="PF12706">
    <property type="entry name" value="Lactamase_B_2"/>
    <property type="match status" value="1"/>
</dbReference>
<dbReference type="InterPro" id="IPR050114">
    <property type="entry name" value="UPF0173_UPF0282_UlaG_hydrolase"/>
</dbReference>
<dbReference type="SUPFAM" id="SSF56281">
    <property type="entry name" value="Metallo-hydrolase/oxidoreductase"/>
    <property type="match status" value="1"/>
</dbReference>
<dbReference type="GO" id="GO:0016787">
    <property type="term" value="F:hydrolase activity"/>
    <property type="evidence" value="ECO:0007669"/>
    <property type="project" value="UniProtKB-UniRule"/>
</dbReference>
<protein>
    <recommendedName>
        <fullName evidence="2">UPF0173 metal-dependent hydrolase FTW19_18455</fullName>
    </recommendedName>
</protein>
<comment type="similarity">
    <text evidence="2">Belongs to the UPF0173 family.</text>
</comment>
<dbReference type="PANTHER" id="PTHR43546:SF3">
    <property type="entry name" value="UPF0173 METAL-DEPENDENT HYDROLASE MJ1163"/>
    <property type="match status" value="1"/>
</dbReference>
<dbReference type="NCBIfam" id="NF001911">
    <property type="entry name" value="PRK00685.1"/>
    <property type="match status" value="1"/>
</dbReference>
<dbReference type="AlphaFoldDB" id="A0A5B9EG69"/>
<dbReference type="SMART" id="SM00849">
    <property type="entry name" value="Lactamase_B"/>
    <property type="match status" value="1"/>
</dbReference>
<evidence type="ECO:0000313" key="4">
    <source>
        <dbReference type="EMBL" id="QEE29790.1"/>
    </source>
</evidence>
<dbReference type="Gene3D" id="3.60.15.10">
    <property type="entry name" value="Ribonuclease Z/Hydroxyacylglutathione hydrolase-like"/>
    <property type="match status" value="1"/>
</dbReference>
<dbReference type="EMBL" id="CP042806">
    <property type="protein sequence ID" value="QEE29790.1"/>
    <property type="molecule type" value="Genomic_DNA"/>
</dbReference>
<reference evidence="4 5" key="1">
    <citation type="submission" date="2019-08" db="EMBL/GenBank/DDBJ databases">
        <title>Complete genome sequence of Terriglobus albidus strain ORNL.</title>
        <authorList>
            <person name="Podar M."/>
        </authorList>
    </citation>
    <scope>NUCLEOTIDE SEQUENCE [LARGE SCALE GENOMIC DNA]</scope>
    <source>
        <strain evidence="4 5">ORNL</strain>
    </source>
</reference>
<evidence type="ECO:0000256" key="2">
    <source>
        <dbReference type="HAMAP-Rule" id="MF_00457"/>
    </source>
</evidence>
<dbReference type="OrthoDB" id="9789133at2"/>
<gene>
    <name evidence="4" type="ORF">FTW19_18455</name>
</gene>
<dbReference type="InterPro" id="IPR001279">
    <property type="entry name" value="Metallo-B-lactamas"/>
</dbReference>
<proteinExistence type="inferred from homology"/>
<name>A0A5B9EG69_9BACT</name>
<evidence type="ECO:0000256" key="1">
    <source>
        <dbReference type="ARBA" id="ARBA00022801"/>
    </source>
</evidence>
<dbReference type="PANTHER" id="PTHR43546">
    <property type="entry name" value="UPF0173 METAL-DEPENDENT HYDROLASE MJ1163-RELATED"/>
    <property type="match status" value="1"/>
</dbReference>
<dbReference type="InterPro" id="IPR022877">
    <property type="entry name" value="UPF0173"/>
</dbReference>
<dbReference type="RefSeq" id="WP_147649060.1">
    <property type="nucleotide sequence ID" value="NZ_CP042806.1"/>
</dbReference>
<keyword evidence="5" id="KW-1185">Reference proteome</keyword>
<evidence type="ECO:0000259" key="3">
    <source>
        <dbReference type="SMART" id="SM00849"/>
    </source>
</evidence>
<sequence length="238" mass="25395">MSRLGGITLTWLGHATLHLETAAGTSILIDPWIDGNPVYPADKKKFDKVDVMLLTHGHSDHTGSALDVAEQHNPAVVCMVELGDLLEAQGLKSRKLVAMNLGGTTHVEDLEISMVEARHSSSYMIDGKPVYAGPPAGLIVKPANGPVIYFAGDTSLFGDMKLIKALYAPEVAVLPIGDFYTMGPKHAAIAAEWIGAKTVIPIHFGTFPVLRGRPDTLREALEGKGIDVLELTIGEPTA</sequence>
<feature type="domain" description="Metallo-beta-lactamase" evidence="3">
    <location>
        <begin position="13"/>
        <end position="203"/>
    </location>
</feature>
<organism evidence="4 5">
    <name type="scientific">Terriglobus albidus</name>
    <dbReference type="NCBI Taxonomy" id="1592106"/>
    <lineage>
        <taxon>Bacteria</taxon>
        <taxon>Pseudomonadati</taxon>
        <taxon>Acidobacteriota</taxon>
        <taxon>Terriglobia</taxon>
        <taxon>Terriglobales</taxon>
        <taxon>Acidobacteriaceae</taxon>
        <taxon>Terriglobus</taxon>
    </lineage>
</organism>